<comment type="catalytic activity">
    <reaction evidence="3">
        <text>Cleavage of hydrophobic, N-terminal signal or leader sequences from secreted and periplasmic proteins.</text>
        <dbReference type="EC" id="3.4.21.89"/>
    </reaction>
</comment>
<dbReference type="PANTHER" id="PTHR43390:SF1">
    <property type="entry name" value="CHLOROPLAST PROCESSING PEPTIDASE"/>
    <property type="match status" value="1"/>
</dbReference>
<dbReference type="Pfam" id="PF10502">
    <property type="entry name" value="Peptidase_S26"/>
    <property type="match status" value="1"/>
</dbReference>
<dbReference type="GO" id="GO:0006465">
    <property type="term" value="P:signal peptide processing"/>
    <property type="evidence" value="ECO:0007669"/>
    <property type="project" value="InterPro"/>
</dbReference>
<dbReference type="GO" id="GO:0016020">
    <property type="term" value="C:membrane"/>
    <property type="evidence" value="ECO:0007669"/>
    <property type="project" value="UniProtKB-SubCell"/>
</dbReference>
<proteinExistence type="inferred from homology"/>
<gene>
    <name evidence="5" type="ORF">A7978_00150</name>
</gene>
<comment type="similarity">
    <text evidence="1 3">Belongs to the peptidase S26 family.</text>
</comment>
<keyword evidence="3" id="KW-0812">Transmembrane</keyword>
<dbReference type="GO" id="GO:0009003">
    <property type="term" value="F:signal peptidase activity"/>
    <property type="evidence" value="ECO:0007669"/>
    <property type="project" value="UniProtKB-EC"/>
</dbReference>
<protein>
    <recommendedName>
        <fullName evidence="2 3">Signal peptidase I</fullName>
        <ecNumber evidence="3">3.4.21.89</ecNumber>
    </recommendedName>
</protein>
<evidence type="ECO:0000313" key="6">
    <source>
        <dbReference type="Proteomes" id="UP000264231"/>
    </source>
</evidence>
<sequence length="211" mass="25478">MAAYLTFEQRLLRKKRRQNFLKIILLFLVLNYFFTKFVLQIFIFQGDEMLPLITKNDSLIFISKYMRSFFVPLKVNDVVLYEDSNLRRNFILNFFRDLFFLNKIFNTRSYKIAKIVATQGDLVYVKGFDILVHRRDDNSYYLNGNFMSGYRLNDFFNFNEVIRCFALKKNEFFLLNENLEILNDSRVFGPVEQSHILSFLVLRIMDYKFVK</sequence>
<dbReference type="InterPro" id="IPR036286">
    <property type="entry name" value="LexA/Signal_pep-like_sf"/>
</dbReference>
<dbReference type="Gene3D" id="2.10.109.10">
    <property type="entry name" value="Umud Fragment, subunit A"/>
    <property type="match status" value="1"/>
</dbReference>
<evidence type="ECO:0000259" key="4">
    <source>
        <dbReference type="Pfam" id="PF10502"/>
    </source>
</evidence>
<organism evidence="5 6">
    <name type="scientific">Borrelia turicatae</name>
    <dbReference type="NCBI Taxonomy" id="142"/>
    <lineage>
        <taxon>Bacteria</taxon>
        <taxon>Pseudomonadati</taxon>
        <taxon>Spirochaetota</taxon>
        <taxon>Spirochaetia</taxon>
        <taxon>Spirochaetales</taxon>
        <taxon>Borreliaceae</taxon>
        <taxon>Borrelia</taxon>
    </lineage>
</organism>
<dbReference type="InterPro" id="IPR019533">
    <property type="entry name" value="Peptidase_S26"/>
</dbReference>
<dbReference type="AlphaFoldDB" id="A0A172XAH3"/>
<dbReference type="EMBL" id="CP015629">
    <property type="protein sequence ID" value="ANF33548.1"/>
    <property type="molecule type" value="Genomic_DNA"/>
</dbReference>
<dbReference type="NCBIfam" id="TIGR02227">
    <property type="entry name" value="sigpep_I_bact"/>
    <property type="match status" value="1"/>
</dbReference>
<reference evidence="5 6" key="1">
    <citation type="submission" date="2016-05" db="EMBL/GenBank/DDBJ databases">
        <title>Chromosome and linear plasmid sequence of a 2015 human isolate of tick-borne relapsing fever spirochete, Borrelia turicatae.</title>
        <authorList>
            <person name="Kingry L.C."/>
            <person name="Dhwani B."/>
            <person name="Replogle A."/>
            <person name="Sexton C."/>
            <person name="Rowe L."/>
            <person name="Stermole B.M."/>
            <person name="Christensen A.M."/>
            <person name="Schriefer M.E."/>
        </authorList>
    </citation>
    <scope>NUCLEOTIDE SEQUENCE [LARGE SCALE GENOMIC DNA]</scope>
    <source>
        <strain evidence="5 6">BTE5EL</strain>
    </source>
</reference>
<keyword evidence="3" id="KW-0378">Hydrolase</keyword>
<evidence type="ECO:0000313" key="5">
    <source>
        <dbReference type="EMBL" id="ANF33548.1"/>
    </source>
</evidence>
<dbReference type="PRINTS" id="PR00727">
    <property type="entry name" value="LEADERPTASE"/>
</dbReference>
<comment type="subcellular location">
    <subcellularLocation>
        <location evidence="3">Membrane</location>
        <topology evidence="3">Single-pass type II membrane protein</topology>
    </subcellularLocation>
</comment>
<evidence type="ECO:0000256" key="2">
    <source>
        <dbReference type="ARBA" id="ARBA00019232"/>
    </source>
</evidence>
<dbReference type="InterPro" id="IPR000223">
    <property type="entry name" value="Pept_S26A_signal_pept_1"/>
</dbReference>
<name>A0A172XAH3_BORTU</name>
<evidence type="ECO:0000256" key="1">
    <source>
        <dbReference type="ARBA" id="ARBA00009370"/>
    </source>
</evidence>
<keyword evidence="3" id="KW-0472">Membrane</keyword>
<evidence type="ECO:0000256" key="3">
    <source>
        <dbReference type="RuleBase" id="RU362042"/>
    </source>
</evidence>
<dbReference type="EC" id="3.4.21.89" evidence="3"/>
<keyword evidence="3" id="KW-1133">Transmembrane helix</keyword>
<feature type="domain" description="Peptidase S26" evidence="4">
    <location>
        <begin position="18"/>
        <end position="198"/>
    </location>
</feature>
<dbReference type="Proteomes" id="UP000264231">
    <property type="component" value="Chromosome"/>
</dbReference>
<dbReference type="SUPFAM" id="SSF51306">
    <property type="entry name" value="LexA/Signal peptidase"/>
    <property type="match status" value="1"/>
</dbReference>
<dbReference type="PANTHER" id="PTHR43390">
    <property type="entry name" value="SIGNAL PEPTIDASE I"/>
    <property type="match status" value="1"/>
</dbReference>
<accession>A0A172XAH3</accession>
<feature type="transmembrane region" description="Helical" evidence="3">
    <location>
        <begin position="20"/>
        <end position="44"/>
    </location>
</feature>
<dbReference type="GO" id="GO:0004252">
    <property type="term" value="F:serine-type endopeptidase activity"/>
    <property type="evidence" value="ECO:0007669"/>
    <property type="project" value="InterPro"/>
</dbReference>
<keyword evidence="3" id="KW-0645">Protease</keyword>
<dbReference type="RefSeq" id="WP_119024016.1">
    <property type="nucleotide sequence ID" value="NZ_CP015629.1"/>
</dbReference>